<dbReference type="RefSeq" id="WP_424955271.1">
    <property type="nucleotide sequence ID" value="NZ_SOAU01000001.1"/>
</dbReference>
<dbReference type="NCBIfam" id="NF041064">
    <property type="entry name" value="DpdG"/>
    <property type="match status" value="1"/>
</dbReference>
<dbReference type="InterPro" id="IPR049812">
    <property type="entry name" value="DpdG-like"/>
</dbReference>
<dbReference type="AlphaFoldDB" id="A0A4R7HVR9"/>
<comment type="caution">
    <text evidence="1">The sequence shown here is derived from an EMBL/GenBank/DDBJ whole genome shotgun (WGS) entry which is preliminary data.</text>
</comment>
<protein>
    <submittedName>
        <fullName evidence="1">Uncharacterized protein</fullName>
    </submittedName>
</protein>
<gene>
    <name evidence="1" type="ORF">BDK89_0149</name>
</gene>
<name>A0A4R7HVR9_9ACTN</name>
<keyword evidence="2" id="KW-1185">Reference proteome</keyword>
<reference evidence="1 2" key="1">
    <citation type="submission" date="2019-03" db="EMBL/GenBank/DDBJ databases">
        <title>Sequencing the genomes of 1000 actinobacteria strains.</title>
        <authorList>
            <person name="Klenk H.-P."/>
        </authorList>
    </citation>
    <scope>NUCLEOTIDE SEQUENCE [LARGE SCALE GENOMIC DNA]</scope>
    <source>
        <strain evidence="1 2">DSM 18936</strain>
    </source>
</reference>
<evidence type="ECO:0000313" key="1">
    <source>
        <dbReference type="EMBL" id="TDT14594.1"/>
    </source>
</evidence>
<evidence type="ECO:0000313" key="2">
    <source>
        <dbReference type="Proteomes" id="UP000294558"/>
    </source>
</evidence>
<proteinExistence type="predicted"/>
<dbReference type="Proteomes" id="UP000294558">
    <property type="component" value="Unassembled WGS sequence"/>
</dbReference>
<accession>A0A4R7HVR9</accession>
<organism evidence="1 2">
    <name type="scientific">Ilumatobacter fluminis</name>
    <dbReference type="NCBI Taxonomy" id="467091"/>
    <lineage>
        <taxon>Bacteria</taxon>
        <taxon>Bacillati</taxon>
        <taxon>Actinomycetota</taxon>
        <taxon>Acidimicrobiia</taxon>
        <taxon>Acidimicrobiales</taxon>
        <taxon>Ilumatobacteraceae</taxon>
        <taxon>Ilumatobacter</taxon>
    </lineage>
</organism>
<dbReference type="EMBL" id="SOAU01000001">
    <property type="protein sequence ID" value="TDT14594.1"/>
    <property type="molecule type" value="Genomic_DNA"/>
</dbReference>
<sequence>MALLNPPELRASMMAVLALYLAQSPGHNDEFQRTIDAVSPPSLSDAPDKHQLDAVKNLTSMIELGLASRDGDRVHLSPEATKAARKGHAAIGRVIRGRVLAPELNSAPWGSQEGARDLTNALAWFLSFGPAAAPARMEGETPNARDLQEADFGRRQGSGDDGGSWPISNGTRWTAFQRWACSLGFAWRSPSGRLIPDPTPALRDSLNDVFGSSSHLEARAFVERVAAHLPVLETGSCRLLVEENWNRAEDQSGDLSVPTSDALRRLEASGALVFEDRDDSPRVLRDDGTTFSHVARGRQVR</sequence>